<protein>
    <recommendedName>
        <fullName evidence="1">NADP-dependent oxidoreductase domain-containing protein</fullName>
    </recommendedName>
</protein>
<evidence type="ECO:0000313" key="2">
    <source>
        <dbReference type="EMBL" id="OJX56840.1"/>
    </source>
</evidence>
<sequence length="448" mass="49759">MSFPFGFGGYRIAEGDATHEAALRHALERGVQLVDTSANYGDGASERLVGHFDVPAVVTKAGYSRSGSFPETSAIADGTWHCIHPDFLEDQLARSLERLRRTSIDTLLLHNPEYFLARAHHDGMAVADARDEFARRLRASFAWLEEQVQAGRIESYGISSNTFPGEAGDPDFVSLDVCLGCAADVAGDRHHFRWIQLPMNLVEHHAATTLNHRDGTYSVLDVARDAGIRVLINRPLNAIIGNDLIRLVTHPTPLHQPDPAIVEQRIHELERTEHDAMQVVLANTKLSPQQMTDVQEVFRCASALCSSWRSFQSLPHWNDVRSQYLDPRCDAALFMAGHSTDGTLVRTYAEGLSNVLDDISVLYASQENDSLEELRTSLADEFGLPLDTRLQHIALHALRCTVGVDTVLVGMRRPDYVDDVFATLNLPAVAIHRTTWMRVAAQLQRLSA</sequence>
<dbReference type="GO" id="GO:0005829">
    <property type="term" value="C:cytosol"/>
    <property type="evidence" value="ECO:0007669"/>
    <property type="project" value="TreeGrafter"/>
</dbReference>
<dbReference type="PANTHER" id="PTHR42686:SF1">
    <property type="entry name" value="GH17980P-RELATED"/>
    <property type="match status" value="1"/>
</dbReference>
<dbReference type="STRING" id="1895771.BGO89_09945"/>
<organism evidence="2 3">
    <name type="scientific">Candidatus Kapaibacterium thiocyanatum</name>
    <dbReference type="NCBI Taxonomy" id="1895771"/>
    <lineage>
        <taxon>Bacteria</taxon>
        <taxon>Pseudomonadati</taxon>
        <taxon>Candidatus Kapaibacteriota</taxon>
        <taxon>Candidatus Kapaibacteriia</taxon>
        <taxon>Candidatus Kapaibacteriales</taxon>
        <taxon>Candidatus Kapaibacteriaceae</taxon>
        <taxon>Candidatus Kapaibacterium</taxon>
    </lineage>
</organism>
<dbReference type="EMBL" id="MKVH01000024">
    <property type="protein sequence ID" value="OJX56840.1"/>
    <property type="molecule type" value="Genomic_DNA"/>
</dbReference>
<dbReference type="Proteomes" id="UP000184233">
    <property type="component" value="Unassembled WGS sequence"/>
</dbReference>
<dbReference type="PANTHER" id="PTHR42686">
    <property type="entry name" value="GH17980P-RELATED"/>
    <property type="match status" value="1"/>
</dbReference>
<gene>
    <name evidence="2" type="ORF">BGO89_09945</name>
</gene>
<dbReference type="InterPro" id="IPR036812">
    <property type="entry name" value="NAD(P)_OxRdtase_dom_sf"/>
</dbReference>
<proteinExistence type="predicted"/>
<feature type="domain" description="NADP-dependent oxidoreductase" evidence="1">
    <location>
        <begin position="6"/>
        <end position="162"/>
    </location>
</feature>
<comment type="caution">
    <text evidence="2">The sequence shown here is derived from an EMBL/GenBank/DDBJ whole genome shotgun (WGS) entry which is preliminary data.</text>
</comment>
<evidence type="ECO:0000313" key="3">
    <source>
        <dbReference type="Proteomes" id="UP000184233"/>
    </source>
</evidence>
<dbReference type="Pfam" id="PF00248">
    <property type="entry name" value="Aldo_ket_red"/>
    <property type="match status" value="1"/>
</dbReference>
<dbReference type="AlphaFoldDB" id="A0A1M3KWS3"/>
<dbReference type="GO" id="GO:0016491">
    <property type="term" value="F:oxidoreductase activity"/>
    <property type="evidence" value="ECO:0007669"/>
    <property type="project" value="InterPro"/>
</dbReference>
<dbReference type="CDD" id="cd19099">
    <property type="entry name" value="AKR_unchar"/>
    <property type="match status" value="1"/>
</dbReference>
<dbReference type="InterPro" id="IPR020471">
    <property type="entry name" value="AKR"/>
</dbReference>
<dbReference type="InterPro" id="IPR023210">
    <property type="entry name" value="NADP_OxRdtase_dom"/>
</dbReference>
<reference evidence="2 3" key="1">
    <citation type="submission" date="2016-09" db="EMBL/GenBank/DDBJ databases">
        <title>Genome-resolved meta-omics ties microbial dynamics to process performance in biotechnology for thiocyanate degradation.</title>
        <authorList>
            <person name="Kantor R.S."/>
            <person name="Huddy R.J."/>
            <person name="Iyer R."/>
            <person name="Thomas B.C."/>
            <person name="Brown C.T."/>
            <person name="Anantharaman K."/>
            <person name="Tringe S."/>
            <person name="Hettich R.L."/>
            <person name="Harrison S.T."/>
            <person name="Banfield J.F."/>
        </authorList>
    </citation>
    <scope>NUCLEOTIDE SEQUENCE [LARGE SCALE GENOMIC DNA]</scope>
    <source>
        <strain evidence="2">59-99</strain>
    </source>
</reference>
<dbReference type="SUPFAM" id="SSF51430">
    <property type="entry name" value="NAD(P)-linked oxidoreductase"/>
    <property type="match status" value="1"/>
</dbReference>
<dbReference type="Gene3D" id="3.20.20.100">
    <property type="entry name" value="NADP-dependent oxidoreductase domain"/>
    <property type="match status" value="1"/>
</dbReference>
<accession>A0A1M3KWS3</accession>
<name>A0A1M3KWS3_9BACT</name>
<evidence type="ECO:0000259" key="1">
    <source>
        <dbReference type="Pfam" id="PF00248"/>
    </source>
</evidence>